<keyword evidence="2" id="KW-0472">Membrane</keyword>
<dbReference type="RefSeq" id="WP_212980061.1">
    <property type="nucleotide sequence ID" value="NZ_AP025343.1"/>
</dbReference>
<organism evidence="3 4">
    <name type="scientific">Paenibacillus azoreducens</name>
    <dbReference type="NCBI Taxonomy" id="116718"/>
    <lineage>
        <taxon>Bacteria</taxon>
        <taxon>Bacillati</taxon>
        <taxon>Bacillota</taxon>
        <taxon>Bacilli</taxon>
        <taxon>Bacillales</taxon>
        <taxon>Paenibacillaceae</taxon>
        <taxon>Paenibacillus</taxon>
    </lineage>
</organism>
<protein>
    <submittedName>
        <fullName evidence="3">Uncharacterized protein</fullName>
    </submittedName>
</protein>
<feature type="transmembrane region" description="Helical" evidence="2">
    <location>
        <begin position="889"/>
        <end position="913"/>
    </location>
</feature>
<feature type="transmembrane region" description="Helical" evidence="2">
    <location>
        <begin position="1564"/>
        <end position="1582"/>
    </location>
</feature>
<dbReference type="Proteomes" id="UP000682811">
    <property type="component" value="Unassembled WGS sequence"/>
</dbReference>
<keyword evidence="4" id="KW-1185">Reference proteome</keyword>
<feature type="region of interest" description="Disordered" evidence="1">
    <location>
        <begin position="1605"/>
        <end position="1626"/>
    </location>
</feature>
<comment type="caution">
    <text evidence="3">The sequence shown here is derived from an EMBL/GenBank/DDBJ whole genome shotgun (WGS) entry which is preliminary data.</text>
</comment>
<dbReference type="EMBL" id="BORT01000023">
    <property type="protein sequence ID" value="GIO49631.1"/>
    <property type="molecule type" value="Genomic_DNA"/>
</dbReference>
<accession>A0A920CQB6</accession>
<reference evidence="3 4" key="1">
    <citation type="submission" date="2021-03" db="EMBL/GenBank/DDBJ databases">
        <title>Antimicrobial resistance genes in bacteria isolated from Japanese honey, and their potential for conferring macrolide and lincosamide resistance in the American foulbrood pathogen Paenibacillus larvae.</title>
        <authorList>
            <person name="Okamoto M."/>
            <person name="Kumagai M."/>
            <person name="Kanamori H."/>
            <person name="Takamatsu D."/>
        </authorList>
    </citation>
    <scope>NUCLEOTIDE SEQUENCE [LARGE SCALE GENOMIC DNA]</scope>
    <source>
        <strain evidence="3 4">J34TS1</strain>
    </source>
</reference>
<gene>
    <name evidence="3" type="ORF">J34TS1_43960</name>
</gene>
<feature type="transmembrane region" description="Helical" evidence="2">
    <location>
        <begin position="863"/>
        <end position="883"/>
    </location>
</feature>
<feature type="compositionally biased region" description="Basic and acidic residues" evidence="1">
    <location>
        <begin position="1667"/>
        <end position="1721"/>
    </location>
</feature>
<feature type="transmembrane region" description="Helical" evidence="2">
    <location>
        <begin position="1457"/>
        <end position="1477"/>
    </location>
</feature>
<feature type="region of interest" description="Disordered" evidence="1">
    <location>
        <begin position="1638"/>
        <end position="1721"/>
    </location>
</feature>
<evidence type="ECO:0000256" key="1">
    <source>
        <dbReference type="SAM" id="MobiDB-lite"/>
    </source>
</evidence>
<evidence type="ECO:0000256" key="2">
    <source>
        <dbReference type="SAM" id="Phobius"/>
    </source>
</evidence>
<sequence length="1721" mass="192775">MQAKQIFRYVAMLIAVMILITSTPINSASAVGSPSTDSPNAMARSMIDFFRKDRTELAVDRVSRDELMVYGVFLSNFFIPGKTKLSDMVDASTDKQDTIPRIVSNKFFGSPDNYKQIVDVNTKLYNAIMEVFQSSKSSFGLFKSVPQDGSLPMSGEDFYNKLAGVDTNRKIYAKNGSGDNVVMDLNDKATRAAIQVLFSYSPELILDKEKGLRALTAMYIDGLGNIWGAYDNVAIEEYVLVLPAALNPVVFSKTANGGKFPVANVFVMGGIVKITENFLDGKPFMTPYYNIKDYFTNGSSAGSTMNRSNMLSIFGIQSHSSMTKLSGGSAFRSLGDSDTLIMNSDKVTSNPYQDVQKYINETVSNTFSSNNSFIFLTIDASKFTNGQKYFVDEEALNSDQKDTLSKYLFGGSVFSLDELADDMYYFNVPTGASGGEGDWKTDDDALMMRQKMFAKEVSGQYQFYQGSYFSSPFNGFLHYYYDSKSSGNEQDQVDFLVKWLQDNTTNKTINSTSAEFKALKSFLDSGNFGTDDPDTINAALKLLKFDSNNFVYNLLPSSTLVEDNLIRSNWYQPKLISPTSFGLTEYDSFLGYISIAIRKSAFFKQYNGFDDYSYFEFNGAGLFQSGNGGKIVGHDTVKGSSKKVVGTNGQNAISTLFYNSMVYRVFGMNSTFTRQLTSNMYAGTEVDGVLGKYTTRTAIMNDVNNYPGIYWGYMVQLLGIEKSKDSKTGEEKWDSKRFENDLLPTIILNTMGGGLDLVTIIGGSGVVASEEKTMQEMQTDIVKKIYGLLYDGPNQYRDKLIKSAQDSWIISTHRSITGSWIGNILSVSAGGNQSYASIVGYINTPSLTELPITSWLLDDYMSIYLLLILFVAMIVIIMVITHVRSIREGVLIFIVMAFVLIIPQFFISSVVNLSNTAGDKLYSGRFNYWAITQHQQALSSMRYVKLMDDEKNYIIAQNMEFAREAYSSDVGVRVKWMSPKKDDVFDDMFNKGKITQTLNENLNIFRWLFSSFINQEEYVFNDPLVTYLYRPYNAIATAAKNSYSKLTEKAVSRNESANKLLNAKESSFVFPEYRFKSLLDDNKKVQYSDQQNQLIKSSATLSVTDNSEMEESYRYWALNSSNVSKAIFRNDINSNAGLRAATDEHSEAFLLSTESPFYYFYNALKSRYSRVDGEFKSALLSKEVFRASSDDDLKVNNSMRDFLDLEGLFTYVIPYLYQGNDYVYRWTATNGKSVDTFNFKNAIEPSDPAMKAKFNEEAKRKEDLKAVWKLYSPWVDQIYSLDVMGKQVPIANKKVYVADTANPGAYDDAGRPMIFSEADMYAKGYNYSQLTDVERRIQSTLKSTYKDLMYLTNYYDFDNEVLITAAAMMATFNFNREFSENRLLGESSTLYPQNFELKNFNYDAFMRLILMNSTGEALMDDQDLYARVLEKTSIFSGLLLILCDLMAVIVVPVAKLFVLLLLLFLTIAICLSSVLVPPERLTRTISKNLFIPSLIFLAASIGFAFVISLFMGEGLTGYVGGRTPSLGVSDPSIVMLLMVAVDVLYVFILWKIAKLLIASLKSHVISTVFATVGLAVGAMTAFKQYMHSSMSRTFDGALSHALDTKGENAVNGGPTGGNKPSGLRSRFGKGIMYNHDQLNLSHSDGNEKSNPSMNGRDGQSNNAVLPNEKDRKFENYIDDLSSRRAGSTDRKDDGMRKQTKKSDSVGKDIKSDQSQQKKSEK</sequence>
<name>A0A920CQB6_9BACL</name>
<evidence type="ECO:0000313" key="4">
    <source>
        <dbReference type="Proteomes" id="UP000682811"/>
    </source>
</evidence>
<proteinExistence type="predicted"/>
<evidence type="ECO:0000313" key="3">
    <source>
        <dbReference type="EMBL" id="GIO49631.1"/>
    </source>
</evidence>
<keyword evidence="2" id="KW-1133">Transmembrane helix</keyword>
<feature type="compositionally biased region" description="Polar residues" evidence="1">
    <location>
        <begin position="1638"/>
        <end position="1664"/>
    </location>
</feature>
<feature type="transmembrane region" description="Helical" evidence="2">
    <location>
        <begin position="1532"/>
        <end position="1552"/>
    </location>
</feature>
<keyword evidence="2" id="KW-0812">Transmembrane</keyword>
<feature type="transmembrane region" description="Helical" evidence="2">
    <location>
        <begin position="1489"/>
        <end position="1512"/>
    </location>
</feature>